<dbReference type="PRINTS" id="PR00453">
    <property type="entry name" value="VWFADOMAIN"/>
</dbReference>
<dbReference type="Proteomes" id="UP000694410">
    <property type="component" value="Unplaced"/>
</dbReference>
<name>A0A8C0V1W3_CYACU</name>
<dbReference type="Ensembl" id="ENSCCET00000027083.1">
    <property type="protein sequence ID" value="ENSCCEP00000017599.1"/>
    <property type="gene ID" value="ENSCCEG00000015993.1"/>
</dbReference>
<keyword evidence="19" id="KW-1185">Reference proteome</keyword>
<dbReference type="InterPro" id="IPR000413">
    <property type="entry name" value="Integrin_alpha"/>
</dbReference>
<keyword evidence="10 16" id="KW-0401">Integrin</keyword>
<dbReference type="Gene3D" id="2.60.40.1530">
    <property type="entry name" value="ntegrin, alpha v. Chain A, domain 4"/>
    <property type="match status" value="1"/>
</dbReference>
<keyword evidence="12" id="KW-1015">Disulfide bond</keyword>
<evidence type="ECO:0000256" key="13">
    <source>
        <dbReference type="ARBA" id="ARBA00023170"/>
    </source>
</evidence>
<keyword evidence="7" id="KW-0106">Calcium</keyword>
<dbReference type="Gene3D" id="2.60.40.1460">
    <property type="entry name" value="Integrin domains. Chain A, domain 2"/>
    <property type="match status" value="1"/>
</dbReference>
<dbReference type="PROSITE" id="PS50234">
    <property type="entry name" value="VWFA"/>
    <property type="match status" value="1"/>
</dbReference>
<dbReference type="InterPro" id="IPR036465">
    <property type="entry name" value="vWFA_dom_sf"/>
</dbReference>
<evidence type="ECO:0000256" key="2">
    <source>
        <dbReference type="ARBA" id="ARBA00008054"/>
    </source>
</evidence>
<keyword evidence="14" id="KW-0325">Glycoprotein</keyword>
<dbReference type="InterPro" id="IPR013519">
    <property type="entry name" value="Int_alpha_beta-p"/>
</dbReference>
<accession>A0A8C0V1W3</accession>
<feature type="repeat" description="FG-GAP" evidence="15">
    <location>
        <begin position="601"/>
        <end position="661"/>
    </location>
</feature>
<keyword evidence="3 16" id="KW-0812">Transmembrane</keyword>
<proteinExistence type="inferred from homology"/>
<evidence type="ECO:0000313" key="18">
    <source>
        <dbReference type="Ensembl" id="ENSCCEP00000017599.1"/>
    </source>
</evidence>
<dbReference type="Pfam" id="PF00092">
    <property type="entry name" value="VWA"/>
    <property type="match status" value="1"/>
</dbReference>
<keyword evidence="5" id="KW-0732">Signal</keyword>
<dbReference type="InterPro" id="IPR013517">
    <property type="entry name" value="FG-GAP"/>
</dbReference>
<dbReference type="Gene3D" id="2.130.10.130">
    <property type="entry name" value="Integrin alpha, N-terminal"/>
    <property type="match status" value="2"/>
</dbReference>
<dbReference type="GO" id="GO:0005178">
    <property type="term" value="F:integrin binding"/>
    <property type="evidence" value="ECO:0007669"/>
    <property type="project" value="TreeGrafter"/>
</dbReference>
<keyword evidence="8 16" id="KW-0130">Cell adhesion</keyword>
<dbReference type="Gene3D" id="2.60.40.1510">
    <property type="entry name" value="ntegrin, alpha v. Chain A, domain 3"/>
    <property type="match status" value="1"/>
</dbReference>
<feature type="repeat" description="FG-GAP" evidence="15">
    <location>
        <begin position="13"/>
        <end position="74"/>
    </location>
</feature>
<dbReference type="Pfam" id="PF20805">
    <property type="entry name" value="Integrin_A_Ig_2"/>
    <property type="match status" value="1"/>
</dbReference>
<dbReference type="InterPro" id="IPR002035">
    <property type="entry name" value="VWF_A"/>
</dbReference>
<evidence type="ECO:0000256" key="1">
    <source>
        <dbReference type="ARBA" id="ARBA00004479"/>
    </source>
</evidence>
<dbReference type="Pfam" id="PF01839">
    <property type="entry name" value="FG-GAP"/>
    <property type="match status" value="2"/>
</dbReference>
<evidence type="ECO:0000259" key="17">
    <source>
        <dbReference type="PROSITE" id="PS50234"/>
    </source>
</evidence>
<feature type="domain" description="VWFA" evidence="17">
    <location>
        <begin position="156"/>
        <end position="339"/>
    </location>
</feature>
<evidence type="ECO:0000256" key="15">
    <source>
        <dbReference type="PROSITE-ProRule" id="PRU00803"/>
    </source>
</evidence>
<evidence type="ECO:0000256" key="6">
    <source>
        <dbReference type="ARBA" id="ARBA00022737"/>
    </source>
</evidence>
<dbReference type="PANTHER" id="PTHR23220">
    <property type="entry name" value="INTEGRIN ALPHA"/>
    <property type="match status" value="1"/>
</dbReference>
<dbReference type="InterPro" id="IPR048285">
    <property type="entry name" value="Integrin_alpha_Ig-like_2"/>
</dbReference>
<sequence>LCPRFSALVCTSNVDVKNALTFSGPLEDMFGYTVQQYENEEGKWVLIGSPLVGQPAKRTGDVYKCPVGRDSPSPCMKLNLPASTSVPNVVEVKENMTLGTTLVTNPKGGFLACGPLYAYKCGRLHYTTGVCSNVSSTFETVEAIAPSVQECKTQLDIVIVLDGSNSIYPWESVTDFLNSLLRNMDIGPQQTQVGIVQYGQTVVHEFFLNTYSTTEDVMAAASRIRQRGGTQTMTALGIDTAREEAFTEAHGARRGVQKVMVIVTDGESHDNYRLQEVIDDCEDENIQRFAIAILGSYSRGNLSTEKFVEEIRSIASKPTEKHFFNVSDELALYTIVEALGERIFALEATTDQQASSFEMEMSQAGFSAHYSQDWIMLGAVGAYDWNGTVLMVKDSGISMPTNDTFRDRRSERNEPLAAYLGYTVNSALTPGGVLYIAGQPRYNHTGQVIVYKMEGKEVQVIQRLNGEQIGSYFGGVITTVDIDRDSFTDLLLVGAPMYMGTEKEEQGKVYVYSLNKTKFEYQMSLEPIKQTCCSPLKQDTCKVLKNEPCGARFGTAIAAVKDLNLDGYNDIVIGSPLEDDHRGAVYIYHGRGKAISKKYSQRIASGGDGEKVKFFGQSVHGEMDLNDDGLIDVTIGGLGGAALFWSRDVAEVNVSMQFIPKSINIQQQNCQINIRKTICIDATICFKTRLKSKEDIFESSLQYWITLDAQRQISRSLFTESHERKMQKNITVKGSECTKHNFYMLDKPDFQDSVKVLLEFNFSDPESGPVLDTNLPNSIAEYIPFTKDCGAKNKCISDLVLIVKASISRNDKFTIQLSVKNKKDSAYNTRVLVQYSPNIIFAGIEDIQKDSCESNHNITCKVGYPFLKPAEEISFKISFQFNASYLLENATIHVYATSDSEEPPETLSDNRGHVTIPVKYEIGLIFVSVFKEHHIIIAANDTVPTAINTTEQIGDEVTLHYRIEKGEHFPMPNLTLQILFPNVTAAKNTLLYLTALSHSQDCDTYSCASINCALVPSDVYQVNVSLRVWKPTIIKVSKVNPVCIQNIFVFEKLKPIFQISIQITMIKISKEHPPGTVPLWVILLSIFAGLLILALLIFALWKVSCTSLSSFLDK</sequence>
<gene>
    <name evidence="18" type="primary">ITGA1</name>
</gene>
<dbReference type="InterPro" id="IPR032695">
    <property type="entry name" value="Integrin_dom_sf"/>
</dbReference>
<evidence type="ECO:0000256" key="11">
    <source>
        <dbReference type="ARBA" id="ARBA00023136"/>
    </source>
</evidence>
<dbReference type="GO" id="GO:0007229">
    <property type="term" value="P:integrin-mediated signaling pathway"/>
    <property type="evidence" value="ECO:0007669"/>
    <property type="project" value="UniProtKB-KW"/>
</dbReference>
<dbReference type="GO" id="GO:0008305">
    <property type="term" value="C:integrin complex"/>
    <property type="evidence" value="ECO:0007669"/>
    <property type="project" value="InterPro"/>
</dbReference>
<comment type="similarity">
    <text evidence="2 16">Belongs to the integrin alpha chain family.</text>
</comment>
<dbReference type="Gene3D" id="3.40.50.410">
    <property type="entry name" value="von Willebrand factor, type A domain"/>
    <property type="match status" value="1"/>
</dbReference>
<evidence type="ECO:0000256" key="10">
    <source>
        <dbReference type="ARBA" id="ARBA00023037"/>
    </source>
</evidence>
<dbReference type="AlphaFoldDB" id="A0A8C0V1W3"/>
<dbReference type="Gene3D" id="1.20.5.930">
    <property type="entry name" value="Bicelle-embedded integrin alpha(iib) transmembrane segment"/>
    <property type="match status" value="1"/>
</dbReference>
<dbReference type="GO" id="GO:0007160">
    <property type="term" value="P:cell-matrix adhesion"/>
    <property type="evidence" value="ECO:0007669"/>
    <property type="project" value="TreeGrafter"/>
</dbReference>
<dbReference type="PANTHER" id="PTHR23220:SF22">
    <property type="entry name" value="INTEGRIN ALPHA-1"/>
    <property type="match status" value="1"/>
</dbReference>
<evidence type="ECO:0000256" key="14">
    <source>
        <dbReference type="ARBA" id="ARBA00023180"/>
    </source>
</evidence>
<keyword evidence="6" id="KW-0677">Repeat</keyword>
<keyword evidence="11 16" id="KW-0472">Membrane</keyword>
<reference evidence="18" key="2">
    <citation type="submission" date="2025-09" db="UniProtKB">
        <authorList>
            <consortium name="Ensembl"/>
        </authorList>
    </citation>
    <scope>IDENTIFICATION</scope>
</reference>
<evidence type="ECO:0000256" key="4">
    <source>
        <dbReference type="ARBA" id="ARBA00022723"/>
    </source>
</evidence>
<feature type="repeat" description="FG-GAP" evidence="15">
    <location>
        <begin position="539"/>
        <end position="597"/>
    </location>
</feature>
<evidence type="ECO:0000256" key="8">
    <source>
        <dbReference type="ARBA" id="ARBA00022889"/>
    </source>
</evidence>
<feature type="transmembrane region" description="Helical" evidence="16">
    <location>
        <begin position="1077"/>
        <end position="1101"/>
    </location>
</feature>
<evidence type="ECO:0000256" key="9">
    <source>
        <dbReference type="ARBA" id="ARBA00022989"/>
    </source>
</evidence>
<evidence type="ECO:0000256" key="12">
    <source>
        <dbReference type="ARBA" id="ARBA00023157"/>
    </source>
</evidence>
<reference evidence="18" key="1">
    <citation type="submission" date="2025-08" db="UniProtKB">
        <authorList>
            <consortium name="Ensembl"/>
        </authorList>
    </citation>
    <scope>IDENTIFICATION</scope>
</reference>
<dbReference type="PROSITE" id="PS51470">
    <property type="entry name" value="FG_GAP"/>
    <property type="match status" value="4"/>
</dbReference>
<dbReference type="GO" id="GO:0033627">
    <property type="term" value="P:cell adhesion mediated by integrin"/>
    <property type="evidence" value="ECO:0007669"/>
    <property type="project" value="TreeGrafter"/>
</dbReference>
<dbReference type="CDD" id="cd01469">
    <property type="entry name" value="vWA_integrins_alpha_subunit"/>
    <property type="match status" value="1"/>
</dbReference>
<dbReference type="InterPro" id="IPR028994">
    <property type="entry name" value="Integrin_alpha_N"/>
</dbReference>
<evidence type="ECO:0000256" key="7">
    <source>
        <dbReference type="ARBA" id="ARBA00022837"/>
    </source>
</evidence>
<dbReference type="GO" id="GO:0046872">
    <property type="term" value="F:metal ion binding"/>
    <property type="evidence" value="ECO:0007669"/>
    <property type="project" value="UniProtKB-KW"/>
</dbReference>
<dbReference type="FunFam" id="3.40.50.410:FF:000012">
    <property type="entry name" value="Integrin, alpha 10"/>
    <property type="match status" value="1"/>
</dbReference>
<dbReference type="SMART" id="SM00191">
    <property type="entry name" value="Int_alpha"/>
    <property type="match status" value="4"/>
</dbReference>
<evidence type="ECO:0000256" key="3">
    <source>
        <dbReference type="ARBA" id="ARBA00022692"/>
    </source>
</evidence>
<dbReference type="SUPFAM" id="SSF69179">
    <property type="entry name" value="Integrin domains"/>
    <property type="match status" value="3"/>
</dbReference>
<dbReference type="InterPro" id="IPR013649">
    <property type="entry name" value="Integrin_alpha_Ig-like_1"/>
</dbReference>
<keyword evidence="9 16" id="KW-1133">Transmembrane helix</keyword>
<dbReference type="SMART" id="SM00327">
    <property type="entry name" value="VWA"/>
    <property type="match status" value="1"/>
</dbReference>
<organism evidence="18 19">
    <name type="scientific">Cyanistes caeruleus</name>
    <name type="common">Eurasian blue tit</name>
    <name type="synonym">Parus caeruleus</name>
    <dbReference type="NCBI Taxonomy" id="156563"/>
    <lineage>
        <taxon>Eukaryota</taxon>
        <taxon>Metazoa</taxon>
        <taxon>Chordata</taxon>
        <taxon>Craniata</taxon>
        <taxon>Vertebrata</taxon>
        <taxon>Euteleostomi</taxon>
        <taxon>Archelosauria</taxon>
        <taxon>Archosauria</taxon>
        <taxon>Dinosauria</taxon>
        <taxon>Saurischia</taxon>
        <taxon>Theropoda</taxon>
        <taxon>Coelurosauria</taxon>
        <taxon>Aves</taxon>
        <taxon>Neognathae</taxon>
        <taxon>Neoaves</taxon>
        <taxon>Telluraves</taxon>
        <taxon>Australaves</taxon>
        <taxon>Passeriformes</taxon>
        <taxon>Paridae</taxon>
        <taxon>Cyanistes</taxon>
    </lineage>
</organism>
<dbReference type="SUPFAM" id="SSF69318">
    <property type="entry name" value="Integrin alpha N-terminal domain"/>
    <property type="match status" value="1"/>
</dbReference>
<evidence type="ECO:0000313" key="19">
    <source>
        <dbReference type="Proteomes" id="UP000694410"/>
    </source>
</evidence>
<keyword evidence="13 16" id="KW-0675">Receptor</keyword>
<dbReference type="SUPFAM" id="SSF53300">
    <property type="entry name" value="vWA-like"/>
    <property type="match status" value="1"/>
</dbReference>
<evidence type="ECO:0000256" key="5">
    <source>
        <dbReference type="ARBA" id="ARBA00022729"/>
    </source>
</evidence>
<protein>
    <submittedName>
        <fullName evidence="18">Integrin subunit alpha 1</fullName>
    </submittedName>
</protein>
<dbReference type="GO" id="GO:0009897">
    <property type="term" value="C:external side of plasma membrane"/>
    <property type="evidence" value="ECO:0007669"/>
    <property type="project" value="TreeGrafter"/>
</dbReference>
<dbReference type="GO" id="GO:0098609">
    <property type="term" value="P:cell-cell adhesion"/>
    <property type="evidence" value="ECO:0007669"/>
    <property type="project" value="TreeGrafter"/>
</dbReference>
<dbReference type="Pfam" id="PF08441">
    <property type="entry name" value="Integrin_A_Ig_1"/>
    <property type="match status" value="1"/>
</dbReference>
<comment type="subcellular location">
    <subcellularLocation>
        <location evidence="1 16">Membrane</location>
        <topology evidence="1 16">Single-pass type I membrane protein</topology>
    </subcellularLocation>
</comment>
<evidence type="ECO:0000256" key="16">
    <source>
        <dbReference type="RuleBase" id="RU003762"/>
    </source>
</evidence>
<keyword evidence="4" id="KW-0479">Metal-binding</keyword>
<dbReference type="PRINTS" id="PR01185">
    <property type="entry name" value="INTEGRINA"/>
</dbReference>
<feature type="repeat" description="FG-GAP" evidence="15">
    <location>
        <begin position="459"/>
        <end position="521"/>
    </location>
</feature>